<feature type="transmembrane region" description="Helical" evidence="8">
    <location>
        <begin position="301"/>
        <end position="323"/>
    </location>
</feature>
<evidence type="ECO:0000256" key="7">
    <source>
        <dbReference type="ARBA" id="ARBA00023136"/>
    </source>
</evidence>
<feature type="transmembrane region" description="Helical" evidence="8">
    <location>
        <begin position="217"/>
        <end position="239"/>
    </location>
</feature>
<dbReference type="InterPro" id="IPR001991">
    <property type="entry name" value="Na-dicarboxylate_symporter"/>
</dbReference>
<feature type="transmembrane region" description="Helical" evidence="8">
    <location>
        <begin position="87"/>
        <end position="107"/>
    </location>
</feature>
<evidence type="ECO:0000256" key="8">
    <source>
        <dbReference type="SAM" id="Phobius"/>
    </source>
</evidence>
<dbReference type="SUPFAM" id="SSF118215">
    <property type="entry name" value="Proton glutamate symport protein"/>
    <property type="match status" value="1"/>
</dbReference>
<dbReference type="AlphaFoldDB" id="A0A0W0VUJ4"/>
<evidence type="ECO:0000256" key="2">
    <source>
        <dbReference type="ARBA" id="ARBA00010333"/>
    </source>
</evidence>
<dbReference type="GO" id="GO:0016020">
    <property type="term" value="C:membrane"/>
    <property type="evidence" value="ECO:0007669"/>
    <property type="project" value="UniProtKB-SubCell"/>
</dbReference>
<evidence type="ECO:0000313" key="10">
    <source>
        <dbReference type="EMBL" id="KTD23577.1"/>
    </source>
</evidence>
<dbReference type="PANTHER" id="PTHR35936">
    <property type="entry name" value="MEMBRANE-BOUND LYTIC MUREIN TRANSGLYCOSYLASE F"/>
    <property type="match status" value="1"/>
</dbReference>
<keyword evidence="11" id="KW-1185">Reference proteome</keyword>
<gene>
    <name evidence="10" type="primary">yqiX_1</name>
    <name evidence="10" type="ORF">Llan_0712</name>
</gene>
<dbReference type="Proteomes" id="UP000054869">
    <property type="component" value="Unassembled WGS sequence"/>
</dbReference>
<feature type="transmembrane region" description="Helical" evidence="8">
    <location>
        <begin position="185"/>
        <end position="205"/>
    </location>
</feature>
<dbReference type="PRINTS" id="PR00173">
    <property type="entry name" value="EDTRNSPORT"/>
</dbReference>
<keyword evidence="4 8" id="KW-0812">Transmembrane</keyword>
<name>A0A0W0VUJ4_9GAMM</name>
<dbReference type="RefSeq" id="WP_028372733.1">
    <property type="nucleotide sequence ID" value="NZ_CAAAJD010000006.1"/>
</dbReference>
<keyword evidence="6 8" id="KW-1133">Transmembrane helix</keyword>
<evidence type="ECO:0000256" key="3">
    <source>
        <dbReference type="ARBA" id="ARBA00022448"/>
    </source>
</evidence>
<feature type="transmembrane region" description="Helical" evidence="8">
    <location>
        <begin position="144"/>
        <end position="164"/>
    </location>
</feature>
<reference evidence="10 11" key="1">
    <citation type="submission" date="2015-11" db="EMBL/GenBank/DDBJ databases">
        <title>Genomic analysis of 38 Legionella species identifies large and diverse effector repertoires.</title>
        <authorList>
            <person name="Burstein D."/>
            <person name="Amaro F."/>
            <person name="Zusman T."/>
            <person name="Lifshitz Z."/>
            <person name="Cohen O."/>
            <person name="Gilbert J.A."/>
            <person name="Pupko T."/>
            <person name="Shuman H.A."/>
            <person name="Segal G."/>
        </authorList>
    </citation>
    <scope>NUCLEOTIDE SEQUENCE [LARGE SCALE GENOMIC DNA]</scope>
    <source>
        <strain evidence="10 11">ATCC 49751</strain>
    </source>
</reference>
<dbReference type="InterPro" id="IPR036458">
    <property type="entry name" value="Na:dicarbo_symporter_sf"/>
</dbReference>
<dbReference type="PANTHER" id="PTHR35936:SF19">
    <property type="entry name" value="AMINO-ACID-BINDING PROTEIN YXEM-RELATED"/>
    <property type="match status" value="1"/>
</dbReference>
<dbReference type="SMART" id="SM00062">
    <property type="entry name" value="PBPb"/>
    <property type="match status" value="1"/>
</dbReference>
<dbReference type="eggNOG" id="COG1301">
    <property type="taxonomic scope" value="Bacteria"/>
</dbReference>
<evidence type="ECO:0000256" key="5">
    <source>
        <dbReference type="ARBA" id="ARBA00022729"/>
    </source>
</evidence>
<comment type="similarity">
    <text evidence="2">Belongs to the bacterial solute-binding protein 3 family.</text>
</comment>
<feature type="transmembrane region" description="Helical" evidence="8">
    <location>
        <begin position="43"/>
        <end position="67"/>
    </location>
</feature>
<protein>
    <submittedName>
        <fullName evidence="10">Amino acid (Glutamine) ABC transporter periplasmic amino acid binding protein</fullName>
    </submittedName>
</protein>
<keyword evidence="3" id="KW-0813">Transport</keyword>
<comment type="subcellular location">
    <subcellularLocation>
        <location evidence="1">Membrane</location>
        <topology evidence="1">Multi-pass membrane protein</topology>
    </subcellularLocation>
</comment>
<feature type="transmembrane region" description="Helical" evidence="8">
    <location>
        <begin position="335"/>
        <end position="358"/>
    </location>
</feature>
<keyword evidence="7 8" id="KW-0472">Membrane</keyword>
<dbReference type="OrthoDB" id="9791339at2"/>
<feature type="transmembrane region" description="Helical" evidence="8">
    <location>
        <begin position="414"/>
        <end position="435"/>
    </location>
</feature>
<feature type="transmembrane region" description="Helical" evidence="8">
    <location>
        <begin position="12"/>
        <end position="37"/>
    </location>
</feature>
<feature type="domain" description="Solute-binding protein family 3/N-terminal" evidence="9">
    <location>
        <begin position="490"/>
        <end position="717"/>
    </location>
</feature>
<dbReference type="Gene3D" id="3.40.190.10">
    <property type="entry name" value="Periplasmic binding protein-like II"/>
    <property type="match status" value="2"/>
</dbReference>
<accession>A0A0W0VUJ4</accession>
<keyword evidence="5" id="KW-0732">Signal</keyword>
<evidence type="ECO:0000259" key="9">
    <source>
        <dbReference type="SMART" id="SM00062"/>
    </source>
</evidence>
<dbReference type="GO" id="GO:0015293">
    <property type="term" value="F:symporter activity"/>
    <property type="evidence" value="ECO:0007669"/>
    <property type="project" value="InterPro"/>
</dbReference>
<comment type="caution">
    <text evidence="10">The sequence shown here is derived from an EMBL/GenBank/DDBJ whole genome shotgun (WGS) entry which is preliminary data.</text>
</comment>
<dbReference type="EMBL" id="LNYI01000012">
    <property type="protein sequence ID" value="KTD23577.1"/>
    <property type="molecule type" value="Genomic_DNA"/>
</dbReference>
<dbReference type="InterPro" id="IPR001638">
    <property type="entry name" value="Solute-binding_3/MltF_N"/>
</dbReference>
<feature type="transmembrane region" description="Helical" evidence="8">
    <location>
        <begin position="251"/>
        <end position="271"/>
    </location>
</feature>
<evidence type="ECO:0000256" key="4">
    <source>
        <dbReference type="ARBA" id="ARBA00022692"/>
    </source>
</evidence>
<dbReference type="Pfam" id="PF00497">
    <property type="entry name" value="SBP_bac_3"/>
    <property type="match status" value="1"/>
</dbReference>
<dbReference type="Pfam" id="PF00375">
    <property type="entry name" value="SDF"/>
    <property type="match status" value="1"/>
</dbReference>
<dbReference type="SUPFAM" id="SSF53850">
    <property type="entry name" value="Periplasmic binding protein-like II"/>
    <property type="match status" value="1"/>
</dbReference>
<evidence type="ECO:0000256" key="1">
    <source>
        <dbReference type="ARBA" id="ARBA00004141"/>
    </source>
</evidence>
<dbReference type="STRING" id="45067.Llan_0712"/>
<feature type="transmembrane region" description="Helical" evidence="8">
    <location>
        <begin position="378"/>
        <end position="402"/>
    </location>
</feature>
<organism evidence="10 11">
    <name type="scientific">Legionella lansingensis</name>
    <dbReference type="NCBI Taxonomy" id="45067"/>
    <lineage>
        <taxon>Bacteria</taxon>
        <taxon>Pseudomonadati</taxon>
        <taxon>Pseudomonadota</taxon>
        <taxon>Gammaproteobacteria</taxon>
        <taxon>Legionellales</taxon>
        <taxon>Legionellaceae</taxon>
        <taxon>Legionella</taxon>
    </lineage>
</organism>
<dbReference type="CDD" id="cd13530">
    <property type="entry name" value="PBP2_peptides_like"/>
    <property type="match status" value="1"/>
</dbReference>
<dbReference type="Gene3D" id="1.10.3860.10">
    <property type="entry name" value="Sodium:dicarboxylate symporter"/>
    <property type="match status" value="1"/>
</dbReference>
<sequence>MQSPIPKEKPLLFVSPSLPVQVIISSILGILVGLFFGDKAAPLGFIGTIYTMLLESVVFPYIICTLLSSLGDLSPHISLKLLKKSWWIYLLLIFITLGILIILGLSIPLNIPLTSPQQTDYATKSSILELLIPYNLFYALANNYVPAIVIFCIFFGITLQFIANKTIFFNILEIINKTCLSFWNWLVRFAPLAAFSLLAKISGTIRIDQLTALSEFLILFSIGIVLLTFWLIPVIISSCTDIHYKSLFFELRNALIISVSTTLSVVALPYVRQATVKFITQKQQITPSRETVDIIQTTLLIGYPIAQVGNFFVYLFMLFALLFFNQNITNFKHILLPLISYLSSIGSPTTSIDAVLFLSDWLNLPNDTNNLYLGIMPLIRYGQILASVMGFSFVTILVTFAFTGNLTINYKRIVTHLLIACFLLVLLVQFLKYFFPNPATKNYNRLNSFSIDQALTNGVKATVMPPFDESKIAPVNTDEDTLFRIQRSGVLRVGFNADMRPFVFYNDKHQLVGYDIAYAYSLAQALHVSLEFVPFTWEYLINDLEGNMFDIAMSAIYVTEQRLQNVMFTESYFRSPISLVVPKQYQDNYKDANQIRNINNLKIGVFNDPVLIPLIRQNFPNANIIILQNASGNAPAVAFEQQRINAMLWSEAQTRVWVLAHPEYVSVVPFGVPAPFLMAYMIRSNSPQFLRFLNYWLELKKNDGFQKNMYSQWILIRPIKDEQPRWSIWKALVN</sequence>
<evidence type="ECO:0000313" key="11">
    <source>
        <dbReference type="Proteomes" id="UP000054869"/>
    </source>
</evidence>
<proteinExistence type="inferred from homology"/>
<dbReference type="PATRIC" id="fig|45067.4.peg.741"/>
<evidence type="ECO:0000256" key="6">
    <source>
        <dbReference type="ARBA" id="ARBA00022989"/>
    </source>
</evidence>
<dbReference type="eggNOG" id="COG0834">
    <property type="taxonomic scope" value="Bacteria"/>
</dbReference>